<evidence type="ECO:0000313" key="3">
    <source>
        <dbReference type="EMBL" id="PZD71622.1"/>
    </source>
</evidence>
<accession>A0A2W1JL24</accession>
<protein>
    <submittedName>
        <fullName evidence="3">GDP-mannose-dependent alpha-(1-6)-phosphatidylinositol monomannoside mannosyltransferase</fullName>
        <ecNumber evidence="3">2.4.1.345</ecNumber>
    </submittedName>
</protein>
<dbReference type="AlphaFoldDB" id="A0A2W1JL24"/>
<organism evidence="3 4">
    <name type="scientific">Acaryochloris thomasi RCC1774</name>
    <dbReference type="NCBI Taxonomy" id="1764569"/>
    <lineage>
        <taxon>Bacteria</taxon>
        <taxon>Bacillati</taxon>
        <taxon>Cyanobacteriota</taxon>
        <taxon>Cyanophyceae</taxon>
        <taxon>Acaryochloridales</taxon>
        <taxon>Acaryochloridaceae</taxon>
        <taxon>Acaryochloris</taxon>
        <taxon>Acaryochloris thomasi</taxon>
    </lineage>
</organism>
<name>A0A2W1JL24_9CYAN</name>
<keyword evidence="3" id="KW-0328">Glycosyltransferase</keyword>
<dbReference type="Pfam" id="PF13439">
    <property type="entry name" value="Glyco_transf_4"/>
    <property type="match status" value="1"/>
</dbReference>
<dbReference type="GO" id="GO:0043750">
    <property type="term" value="F:phosphatidylinositol alpha-mannosyltransferase activity"/>
    <property type="evidence" value="ECO:0007669"/>
    <property type="project" value="UniProtKB-EC"/>
</dbReference>
<dbReference type="EC" id="2.4.1.345" evidence="3"/>
<evidence type="ECO:0000313" key="4">
    <source>
        <dbReference type="Proteomes" id="UP000248857"/>
    </source>
</evidence>
<dbReference type="InterPro" id="IPR050194">
    <property type="entry name" value="Glycosyltransferase_grp1"/>
</dbReference>
<dbReference type="PANTHER" id="PTHR45947:SF3">
    <property type="entry name" value="SULFOQUINOVOSYL TRANSFERASE SQD2"/>
    <property type="match status" value="1"/>
</dbReference>
<dbReference type="Pfam" id="PF00534">
    <property type="entry name" value="Glycos_transf_1"/>
    <property type="match status" value="1"/>
</dbReference>
<dbReference type="Gene3D" id="3.40.50.2000">
    <property type="entry name" value="Glycogen Phosphorylase B"/>
    <property type="match status" value="2"/>
</dbReference>
<gene>
    <name evidence="3" type="primary">pimB_5</name>
    <name evidence="3" type="ORF">C1752_04992</name>
</gene>
<dbReference type="InterPro" id="IPR028098">
    <property type="entry name" value="Glyco_trans_4-like_N"/>
</dbReference>
<keyword evidence="3" id="KW-0808">Transferase</keyword>
<feature type="domain" description="Glycosyltransferase subfamily 4-like N-terminal" evidence="2">
    <location>
        <begin position="15"/>
        <end position="212"/>
    </location>
</feature>
<dbReference type="SUPFAM" id="SSF53756">
    <property type="entry name" value="UDP-Glycosyltransferase/glycogen phosphorylase"/>
    <property type="match status" value="1"/>
</dbReference>
<dbReference type="RefSeq" id="WP_110987800.1">
    <property type="nucleotide sequence ID" value="NZ_CAWNWM010000015.1"/>
</dbReference>
<feature type="domain" description="Glycosyl transferase family 1" evidence="1">
    <location>
        <begin position="224"/>
        <end position="388"/>
    </location>
</feature>
<reference evidence="3 4" key="1">
    <citation type="journal article" date="2018" name="Sci. Rep.">
        <title>A novel species of the marine cyanobacterium Acaryochloris with a unique pigment content and lifestyle.</title>
        <authorList>
            <person name="Partensky F."/>
            <person name="Six C."/>
            <person name="Ratin M."/>
            <person name="Garczarek L."/>
            <person name="Vaulot D."/>
            <person name="Probert I."/>
            <person name="Calteau A."/>
            <person name="Gourvil P."/>
            <person name="Marie D."/>
            <person name="Grebert T."/>
            <person name="Bouchier C."/>
            <person name="Le Panse S."/>
            <person name="Gachenot M."/>
            <person name="Rodriguez F."/>
            <person name="Garrido J.L."/>
        </authorList>
    </citation>
    <scope>NUCLEOTIDE SEQUENCE [LARGE SCALE GENOMIC DNA]</scope>
    <source>
        <strain evidence="3 4">RCC1774</strain>
    </source>
</reference>
<dbReference type="EMBL" id="PQWO01000015">
    <property type="protein sequence ID" value="PZD71622.1"/>
    <property type="molecule type" value="Genomic_DNA"/>
</dbReference>
<dbReference type="PANTHER" id="PTHR45947">
    <property type="entry name" value="SULFOQUINOVOSYL TRANSFERASE SQD2"/>
    <property type="match status" value="1"/>
</dbReference>
<dbReference type="Proteomes" id="UP000248857">
    <property type="component" value="Unassembled WGS sequence"/>
</dbReference>
<evidence type="ECO:0000259" key="2">
    <source>
        <dbReference type="Pfam" id="PF13439"/>
    </source>
</evidence>
<dbReference type="OrthoDB" id="5416057at2"/>
<sequence>MRIAFLIGEFPSVSETFILSQITALIDCGHQVDIYAECPSKVVKKHGDIDRYELQKCIFYYPTVPKNWVARALGVLPLLFRSTNTRLRPLLEALNIYRHGELAASMRLFYRAIPFVSREDHHYDIVHCHHGHVGAMGVKLREIGAVAGQIVTSFHGYDVNVIPALSGSDVYKELFQKANVITANSQFTIEKLMDLHCAADKIVRLPVGLDVSLYSFREREVSQENAPIRLLTVARLVEKKGIEYSIRAVSKVIEKYPNIQYEIVGDGPLLRRLQQLIVELRLQDSVHLLGWKTKEEVQKYYEQAHIFVLASVTAANQDREGQGLVLQEAQAMGLPVVATLHNGFPDSVIQGRSAFLVPERDVTALVDRLMYLIENPGSWAEMGHVGRKYVEENFDITDLNQQLLDIYRKVQMSKGA</sequence>
<keyword evidence="4" id="KW-1185">Reference proteome</keyword>
<evidence type="ECO:0000259" key="1">
    <source>
        <dbReference type="Pfam" id="PF00534"/>
    </source>
</evidence>
<comment type="caution">
    <text evidence="3">The sequence shown here is derived from an EMBL/GenBank/DDBJ whole genome shotgun (WGS) entry which is preliminary data.</text>
</comment>
<proteinExistence type="predicted"/>
<dbReference type="InterPro" id="IPR001296">
    <property type="entry name" value="Glyco_trans_1"/>
</dbReference>